<protein>
    <submittedName>
        <fullName evidence="1">Uncharacterized protein</fullName>
    </submittedName>
</protein>
<dbReference type="RefSeq" id="WP_188329795.1">
    <property type="nucleotide sequence ID" value="NZ_CP059491.1"/>
</dbReference>
<organism evidence="1 2">
    <name type="scientific">Gordonia jinghuaiqii</name>
    <dbReference type="NCBI Taxonomy" id="2758710"/>
    <lineage>
        <taxon>Bacteria</taxon>
        <taxon>Bacillati</taxon>
        <taxon>Actinomycetota</taxon>
        <taxon>Actinomycetes</taxon>
        <taxon>Mycobacteriales</taxon>
        <taxon>Gordoniaceae</taxon>
        <taxon>Gordonia</taxon>
    </lineage>
</organism>
<dbReference type="KEGG" id="gji:H1R19_08065"/>
<keyword evidence="2" id="KW-1185">Reference proteome</keyword>
<dbReference type="AlphaFoldDB" id="A0A7D7M020"/>
<evidence type="ECO:0000313" key="2">
    <source>
        <dbReference type="Proteomes" id="UP000515663"/>
    </source>
</evidence>
<reference evidence="2" key="1">
    <citation type="submission" date="2020-07" db="EMBL/GenBank/DDBJ databases">
        <title>novel species isolated from the respiratory tract of Marmot.</title>
        <authorList>
            <person name="Zhang G."/>
        </authorList>
    </citation>
    <scope>NUCLEOTIDE SEQUENCE [LARGE SCALE GENOMIC DNA]</scope>
    <source>
        <strain evidence="2">686</strain>
    </source>
</reference>
<dbReference type="Proteomes" id="UP000515663">
    <property type="component" value="Chromosome"/>
</dbReference>
<gene>
    <name evidence="1" type="ORF">H1R19_08065</name>
</gene>
<name>A0A7D7M020_9ACTN</name>
<dbReference type="EMBL" id="CP059491">
    <property type="protein sequence ID" value="QMT03054.1"/>
    <property type="molecule type" value="Genomic_DNA"/>
</dbReference>
<evidence type="ECO:0000313" key="1">
    <source>
        <dbReference type="EMBL" id="QMT03054.1"/>
    </source>
</evidence>
<proteinExistence type="predicted"/>
<accession>A0A7D7M020</accession>
<sequence>MHILWARLVLVAVLSVLVVVTVPVHGAGAATAAGRVTPIRASSFAADPARFEVVLDSGGVTGVDTCERHLNPVAPVAGGDHRLPLIAAGDRDARGRARVGALDQQALTAFG</sequence>